<reference evidence="2" key="1">
    <citation type="submission" date="2017-02" db="EMBL/GenBank/DDBJ databases">
        <authorList>
            <person name="Dridi B."/>
        </authorList>
    </citation>
    <scope>NUCLEOTIDE SEQUENCE [LARGE SCALE GENOMIC DNA]</scope>
    <source>
        <strain evidence="2">EB411</strain>
    </source>
</reference>
<proteinExistence type="predicted"/>
<gene>
    <name evidence="1" type="ORF">FM119_06945</name>
</gene>
<dbReference type="AlphaFoldDB" id="A0A1R4JDE7"/>
<sequence length="77" mass="8713">MQIGTRWRVGAPIPVRLDERYLAEVDAAEDRLRRRVDDADSYVWTLSWLEGRAVLELEDGTVVSSTPQGDVVTIIDI</sequence>
<accession>A0A1R4JDE7</accession>
<dbReference type="Proteomes" id="UP000196778">
    <property type="component" value="Unassembled WGS sequence"/>
</dbReference>
<dbReference type="RefSeq" id="WP_087136948.1">
    <property type="nucleotide sequence ID" value="NZ_FUKR01000036.1"/>
</dbReference>
<evidence type="ECO:0000313" key="1">
    <source>
        <dbReference type="EMBL" id="SJN30057.1"/>
    </source>
</evidence>
<name>A0A1R4JDE7_9MICO</name>
<keyword evidence="2" id="KW-1185">Reference proteome</keyword>
<organism evidence="1 2">
    <name type="scientific">Mycetocola reblochoni REB411</name>
    <dbReference type="NCBI Taxonomy" id="1255698"/>
    <lineage>
        <taxon>Bacteria</taxon>
        <taxon>Bacillati</taxon>
        <taxon>Actinomycetota</taxon>
        <taxon>Actinomycetes</taxon>
        <taxon>Micrococcales</taxon>
        <taxon>Microbacteriaceae</taxon>
        <taxon>Mycetocola</taxon>
    </lineage>
</organism>
<evidence type="ECO:0000313" key="2">
    <source>
        <dbReference type="Proteomes" id="UP000196778"/>
    </source>
</evidence>
<protein>
    <submittedName>
        <fullName evidence="1">Uncharacterized protein</fullName>
    </submittedName>
</protein>
<dbReference type="EMBL" id="FUKR01000036">
    <property type="protein sequence ID" value="SJN30057.1"/>
    <property type="molecule type" value="Genomic_DNA"/>
</dbReference>
<dbReference type="OrthoDB" id="5007400at2"/>